<dbReference type="CDD" id="cd09203">
    <property type="entry name" value="PLDc_N_DEXD_b1"/>
    <property type="match status" value="1"/>
</dbReference>
<reference evidence="3 4" key="1">
    <citation type="journal article" date="2019" name="Emerg. Microbes Infect.">
        <title>Comprehensive subspecies identification of 175 nontuberculous mycobacteria species based on 7547 genomic profiles.</title>
        <authorList>
            <person name="Matsumoto Y."/>
            <person name="Kinjo T."/>
            <person name="Motooka D."/>
            <person name="Nabeya D."/>
            <person name="Jung N."/>
            <person name="Uechi K."/>
            <person name="Horii T."/>
            <person name="Iida T."/>
            <person name="Fujita J."/>
            <person name="Nakamura S."/>
        </authorList>
    </citation>
    <scope>NUCLEOTIDE SEQUENCE [LARGE SCALE GENOMIC DNA]</scope>
    <source>
        <strain evidence="3 4">JCM 12405</strain>
    </source>
</reference>
<dbReference type="InterPro" id="IPR021835">
    <property type="entry name" value="DUF3427"/>
</dbReference>
<evidence type="ECO:0000313" key="4">
    <source>
        <dbReference type="Proteomes" id="UP000467201"/>
    </source>
</evidence>
<dbReference type="InterPro" id="IPR052511">
    <property type="entry name" value="ATP-dep_Helicase"/>
</dbReference>
<dbReference type="PROSITE" id="PS51194">
    <property type="entry name" value="HELICASE_CTER"/>
    <property type="match status" value="1"/>
</dbReference>
<dbReference type="Pfam" id="PF11907">
    <property type="entry name" value="DUF3427"/>
    <property type="match status" value="1"/>
</dbReference>
<organism evidence="3 4">
    <name type="scientific">Mycolicibacterium doricum</name>
    <dbReference type="NCBI Taxonomy" id="126673"/>
    <lineage>
        <taxon>Bacteria</taxon>
        <taxon>Bacillati</taxon>
        <taxon>Actinomycetota</taxon>
        <taxon>Actinomycetes</taxon>
        <taxon>Mycobacteriales</taxon>
        <taxon>Mycobacteriaceae</taxon>
        <taxon>Mycolicibacterium</taxon>
    </lineage>
</organism>
<dbReference type="KEGG" id="mdr:MDOR_04660"/>
<dbReference type="EMBL" id="AP022605">
    <property type="protein sequence ID" value="BBZ06297.1"/>
    <property type="molecule type" value="Genomic_DNA"/>
</dbReference>
<dbReference type="GO" id="GO:0004386">
    <property type="term" value="F:helicase activity"/>
    <property type="evidence" value="ECO:0007669"/>
    <property type="project" value="UniProtKB-KW"/>
</dbReference>
<dbReference type="SUPFAM" id="SSF56024">
    <property type="entry name" value="Phospholipase D/nuclease"/>
    <property type="match status" value="1"/>
</dbReference>
<gene>
    <name evidence="3" type="ORF">MDOR_04660</name>
</gene>
<dbReference type="GO" id="GO:0003677">
    <property type="term" value="F:DNA binding"/>
    <property type="evidence" value="ECO:0007669"/>
    <property type="project" value="InterPro"/>
</dbReference>
<name>A0A7I7VN43_9MYCO</name>
<protein>
    <submittedName>
        <fullName evidence="3">Helicase</fullName>
    </submittedName>
</protein>
<dbReference type="Pfam" id="PF00271">
    <property type="entry name" value="Helicase_C"/>
    <property type="match status" value="1"/>
</dbReference>
<keyword evidence="3" id="KW-0378">Hydrolase</keyword>
<dbReference type="SMART" id="SM00487">
    <property type="entry name" value="DEXDc"/>
    <property type="match status" value="1"/>
</dbReference>
<accession>A0A7I7VN43</accession>
<dbReference type="SMART" id="SM00490">
    <property type="entry name" value="HELICc"/>
    <property type="match status" value="1"/>
</dbReference>
<dbReference type="PANTHER" id="PTHR47962">
    <property type="entry name" value="ATP-DEPENDENT HELICASE LHR-RELATED-RELATED"/>
    <property type="match status" value="1"/>
</dbReference>
<dbReference type="REBASE" id="378433">
    <property type="entry name" value="Mdo12405ORF4660P"/>
</dbReference>
<sequence>MKRNAAAADSFGGDGACFKRGDWRVGECCQDCSKSTEALRRHGLALPSGGAEATAGVNPISIAAHLYVPSVNVPLVELGMYESLLTDKLYGQLGQASDLRPAYGAVDSAEQALSITRHLAPSIERALQAIGSTEERTTLARRILELLPDAGGEALHPLEPGKLTRLEEVASATALDHTPVLRPATPFSDAALMTNARNEPTLAAELRAELVSADHVDLLCAFVKWHGLRLLERELTELRRRGVPLRVITTTYLGATDARALDALVNDFGAEVRVNYETDRTRLHAKAWLLRRNTGFHTAYVGSSNLSHAALVDGLEWNVRLSAVATPHLLDKFRLTFDSYWDNSEFELYDPVGDGTRLRNALDVASGRRERGGVAVTLSGLEVHPKPFQAEMLEELEAERVLHGRHRNLIVAATGTGKTVMAALDYRRLAREVHNRDLTLLFVAHRKEILQQARRMYREVLTEPTFGELLVGGDHPTQWRHVFASIQSLSADRLSTIAPNHFDVVVIDEFHHAEAASYRRLLEHVEPVELLGLTATPERADGVDVRQFFDGRVAAELRLWDALEQNLLCPFHYFGVYDDTDLQTMEWKRGRYDLSALSNVYTGNDSRTRIVLKELRDKIADIGTMRALGFCVSVEHAHYMAERFVSAGIPAQAVSADTPAVERQDALTALRNRHINVIFAVDLFNEGLDIPEVDTVLFLRPTESATVFLQQLGRGLRLTRGKTVLTALDFVGHQRREFRFDQRFRALTGASRKELARQVENGFPFLPSGSQIVLDAVAQRLVLENIRQQVAPRWPALVLEVRAHPNDNLADFLDASGRGLEDVLRTDRSWTALRRAAGKLTASEGPLEHRLVKRVRALAHLDDRLRRDAYTALLDGQQAAGVAEQRLAAMLFYSLFPDGGEFTDATEGLTAIDGEPVTDEMREVIDIAFGTAHRTARPLVELAPALADVPLALHASYSREEILAALGWTAQGRSPSTMREGVAWCPEVNADAFLITLKKTDTDYSPTTMYRDYALNRELFHWESQSTTSAVSPTGQRYLQHRERGSHILLFVRENKTNALGPTPYIFLGPADYVSHEGDRPIAITWHLRLPMPTEVYLASRAAVA</sequence>
<dbReference type="InterPro" id="IPR006935">
    <property type="entry name" value="Helicase/UvrB_N"/>
</dbReference>
<proteinExistence type="predicted"/>
<keyword evidence="3" id="KW-0067">ATP-binding</keyword>
<keyword evidence="3" id="KW-0347">Helicase</keyword>
<feature type="domain" description="Helicase ATP-binding" evidence="1">
    <location>
        <begin position="399"/>
        <end position="555"/>
    </location>
</feature>
<dbReference type="InterPro" id="IPR001650">
    <property type="entry name" value="Helicase_C-like"/>
</dbReference>
<dbReference type="GO" id="GO:0016887">
    <property type="term" value="F:ATP hydrolysis activity"/>
    <property type="evidence" value="ECO:0007669"/>
    <property type="project" value="TreeGrafter"/>
</dbReference>
<dbReference type="CDD" id="cd18799">
    <property type="entry name" value="SF2_C_EcoAI-like"/>
    <property type="match status" value="1"/>
</dbReference>
<dbReference type="Gene3D" id="3.40.50.300">
    <property type="entry name" value="P-loop containing nucleotide triphosphate hydrolases"/>
    <property type="match status" value="2"/>
</dbReference>
<dbReference type="Pfam" id="PF13091">
    <property type="entry name" value="PLDc_2"/>
    <property type="match status" value="1"/>
</dbReference>
<dbReference type="GO" id="GO:0005524">
    <property type="term" value="F:ATP binding"/>
    <property type="evidence" value="ECO:0007669"/>
    <property type="project" value="InterPro"/>
</dbReference>
<dbReference type="Pfam" id="PF04851">
    <property type="entry name" value="ResIII"/>
    <property type="match status" value="1"/>
</dbReference>
<evidence type="ECO:0000313" key="3">
    <source>
        <dbReference type="EMBL" id="BBZ06297.1"/>
    </source>
</evidence>
<dbReference type="PANTHER" id="PTHR47962:SF7">
    <property type="entry name" value="MITOCHONDRIAL ATP-DEPENDENT HELICASE IRC3-RELATED"/>
    <property type="match status" value="1"/>
</dbReference>
<feature type="domain" description="Helicase C-terminal" evidence="2">
    <location>
        <begin position="614"/>
        <end position="763"/>
    </location>
</feature>
<dbReference type="InterPro" id="IPR025202">
    <property type="entry name" value="PLD-like_dom"/>
</dbReference>
<keyword evidence="3" id="KW-0547">Nucleotide-binding</keyword>
<evidence type="ECO:0000259" key="2">
    <source>
        <dbReference type="PROSITE" id="PS51194"/>
    </source>
</evidence>
<dbReference type="SUPFAM" id="SSF52540">
    <property type="entry name" value="P-loop containing nucleoside triphosphate hydrolases"/>
    <property type="match status" value="1"/>
</dbReference>
<dbReference type="AlphaFoldDB" id="A0A7I7VN43"/>
<evidence type="ECO:0000259" key="1">
    <source>
        <dbReference type="PROSITE" id="PS51192"/>
    </source>
</evidence>
<dbReference type="Proteomes" id="UP000467201">
    <property type="component" value="Chromosome"/>
</dbReference>
<dbReference type="PROSITE" id="PS51192">
    <property type="entry name" value="HELICASE_ATP_BIND_1"/>
    <property type="match status" value="1"/>
</dbReference>
<dbReference type="CDD" id="cd18032">
    <property type="entry name" value="DEXHc_RE_I_III_res"/>
    <property type="match status" value="1"/>
</dbReference>
<dbReference type="InterPro" id="IPR014001">
    <property type="entry name" value="Helicase_ATP-bd"/>
</dbReference>
<dbReference type="InterPro" id="IPR027417">
    <property type="entry name" value="P-loop_NTPase"/>
</dbReference>
<dbReference type="Gene3D" id="3.30.870.10">
    <property type="entry name" value="Endonuclease Chain A"/>
    <property type="match status" value="1"/>
</dbReference>